<dbReference type="PROSITE" id="PS50110">
    <property type="entry name" value="RESPONSE_REGULATORY"/>
    <property type="match status" value="1"/>
</dbReference>
<feature type="modified residue" description="4-aspartylphosphate" evidence="1">
    <location>
        <position position="59"/>
    </location>
</feature>
<evidence type="ECO:0000259" key="2">
    <source>
        <dbReference type="PROSITE" id="PS50110"/>
    </source>
</evidence>
<dbReference type="AlphaFoldDB" id="A0A3B7MWN4"/>
<proteinExistence type="predicted"/>
<dbReference type="EMBL" id="CP032157">
    <property type="protein sequence ID" value="AXY77619.1"/>
    <property type="molecule type" value="Genomic_DNA"/>
</dbReference>
<dbReference type="PANTHER" id="PTHR44520">
    <property type="entry name" value="RESPONSE REGULATOR RCP1-RELATED"/>
    <property type="match status" value="1"/>
</dbReference>
<dbReference type="InterPro" id="IPR011006">
    <property type="entry name" value="CheY-like_superfamily"/>
</dbReference>
<keyword evidence="1" id="KW-0597">Phosphoprotein</keyword>
<dbReference type="InterPro" id="IPR001789">
    <property type="entry name" value="Sig_transdc_resp-reg_receiver"/>
</dbReference>
<dbReference type="KEGG" id="pseg:D3H65_28155"/>
<dbReference type="Pfam" id="PF00072">
    <property type="entry name" value="Response_reg"/>
    <property type="match status" value="1"/>
</dbReference>
<evidence type="ECO:0000313" key="3">
    <source>
        <dbReference type="EMBL" id="AXY77619.1"/>
    </source>
</evidence>
<dbReference type="SMART" id="SM00448">
    <property type="entry name" value="REC"/>
    <property type="match status" value="1"/>
</dbReference>
<accession>A0A3B7MWN4</accession>
<keyword evidence="4" id="KW-1185">Reference proteome</keyword>
<dbReference type="PANTHER" id="PTHR44520:SF2">
    <property type="entry name" value="RESPONSE REGULATOR RCP1"/>
    <property type="match status" value="1"/>
</dbReference>
<reference evidence="3 4" key="1">
    <citation type="submission" date="2018-09" db="EMBL/GenBank/DDBJ databases">
        <title>Genome sequencing of strain 6GH32-13.</title>
        <authorList>
            <person name="Weon H.-Y."/>
            <person name="Heo J."/>
            <person name="Kwon S.-W."/>
        </authorList>
    </citation>
    <scope>NUCLEOTIDE SEQUENCE [LARGE SCALE GENOMIC DNA]</scope>
    <source>
        <strain evidence="3 4">5GH32-13</strain>
    </source>
</reference>
<name>A0A3B7MWN4_9BACT</name>
<dbReference type="InterPro" id="IPR052893">
    <property type="entry name" value="TCS_response_regulator"/>
</dbReference>
<evidence type="ECO:0000256" key="1">
    <source>
        <dbReference type="PROSITE-ProRule" id="PRU00169"/>
    </source>
</evidence>
<dbReference type="Gene3D" id="3.40.50.2300">
    <property type="match status" value="1"/>
</dbReference>
<protein>
    <submittedName>
        <fullName evidence="3">Response regulator</fullName>
    </submittedName>
</protein>
<organism evidence="3 4">
    <name type="scientific">Paraflavitalea soli</name>
    <dbReference type="NCBI Taxonomy" id="2315862"/>
    <lineage>
        <taxon>Bacteria</taxon>
        <taxon>Pseudomonadati</taxon>
        <taxon>Bacteroidota</taxon>
        <taxon>Chitinophagia</taxon>
        <taxon>Chitinophagales</taxon>
        <taxon>Chitinophagaceae</taxon>
        <taxon>Paraflavitalea</taxon>
    </lineage>
</organism>
<gene>
    <name evidence="3" type="ORF">D3H65_28155</name>
</gene>
<dbReference type="RefSeq" id="WP_119053492.1">
    <property type="nucleotide sequence ID" value="NZ_CP032157.1"/>
</dbReference>
<dbReference type="GO" id="GO:0000160">
    <property type="term" value="P:phosphorelay signal transduction system"/>
    <property type="evidence" value="ECO:0007669"/>
    <property type="project" value="InterPro"/>
</dbReference>
<sequence length="145" mass="16518">MNTLQHVIIADDDADDRMLFRDIVKDLGLKLSLHTVNDGVELMEYLHSATQMPEALFLDINMPKKDGLTCLREIKADPALCALPVIIFSNSENMVLVEMMLNEGAAYFVRKQPGYNKMLKLLNRLFSLDKQLLVQQKGLHEFVIN</sequence>
<evidence type="ECO:0000313" key="4">
    <source>
        <dbReference type="Proteomes" id="UP000263900"/>
    </source>
</evidence>
<dbReference type="SUPFAM" id="SSF52172">
    <property type="entry name" value="CheY-like"/>
    <property type="match status" value="1"/>
</dbReference>
<dbReference type="OrthoDB" id="7631574at2"/>
<feature type="domain" description="Response regulatory" evidence="2">
    <location>
        <begin position="6"/>
        <end position="126"/>
    </location>
</feature>
<dbReference type="Proteomes" id="UP000263900">
    <property type="component" value="Chromosome"/>
</dbReference>